<evidence type="ECO:0000313" key="13">
    <source>
        <dbReference type="Proteomes" id="UP000248745"/>
    </source>
</evidence>
<feature type="region of interest" description="Disordered" evidence="9">
    <location>
        <begin position="90"/>
        <end position="132"/>
    </location>
</feature>
<dbReference type="SUPFAM" id="SSF52777">
    <property type="entry name" value="CoA-dependent acyltransferases"/>
    <property type="match status" value="1"/>
</dbReference>
<proteinExistence type="inferred from homology"/>
<evidence type="ECO:0000256" key="5">
    <source>
        <dbReference type="ARBA" id="ARBA00023315"/>
    </source>
</evidence>
<dbReference type="SUPFAM" id="SSF47005">
    <property type="entry name" value="Peripheral subunit-binding domain of 2-oxo acid dehydrogenase complex"/>
    <property type="match status" value="1"/>
</dbReference>
<dbReference type="EC" id="2.3.1.12" evidence="8"/>
<feature type="domain" description="Lipoyl-binding" evidence="10">
    <location>
        <begin position="134"/>
        <end position="209"/>
    </location>
</feature>
<keyword evidence="13" id="KW-1185">Reference proteome</keyword>
<dbReference type="GO" id="GO:0006086">
    <property type="term" value="P:pyruvate decarboxylation to acetyl-CoA"/>
    <property type="evidence" value="ECO:0007669"/>
    <property type="project" value="InterPro"/>
</dbReference>
<reference evidence="12 13" key="1">
    <citation type="submission" date="2018-06" db="EMBL/GenBank/DDBJ databases">
        <title>Mucibacter soli gen. nov., sp. nov., a new member of the family Chitinophagaceae producing mucin.</title>
        <authorList>
            <person name="Kim M.-K."/>
            <person name="Park S."/>
            <person name="Kim T.-S."/>
            <person name="Joung Y."/>
            <person name="Han J.-H."/>
            <person name="Kim S.B."/>
        </authorList>
    </citation>
    <scope>NUCLEOTIDE SEQUENCE [LARGE SCALE GENOMIC DNA]</scope>
    <source>
        <strain evidence="12 13">R1-15</strain>
    </source>
</reference>
<feature type="region of interest" description="Disordered" evidence="9">
    <location>
        <begin position="226"/>
        <end position="268"/>
    </location>
</feature>
<dbReference type="NCBIfam" id="TIGR01349">
    <property type="entry name" value="PDHac_trf_mito"/>
    <property type="match status" value="1"/>
</dbReference>
<keyword evidence="5 8" id="KW-0012">Acyltransferase</keyword>
<dbReference type="RefSeq" id="WP_110998133.1">
    <property type="nucleotide sequence ID" value="NZ_QKTW01000010.1"/>
</dbReference>
<feature type="domain" description="Lipoyl-binding" evidence="10">
    <location>
        <begin position="2"/>
        <end position="77"/>
    </location>
</feature>
<accession>A0A2W2C0Z2</accession>
<dbReference type="PROSITE" id="PS51826">
    <property type="entry name" value="PSBD"/>
    <property type="match status" value="1"/>
</dbReference>
<dbReference type="Pfam" id="PF00198">
    <property type="entry name" value="2-oxoacid_dh"/>
    <property type="match status" value="1"/>
</dbReference>
<dbReference type="Proteomes" id="UP000248745">
    <property type="component" value="Unassembled WGS sequence"/>
</dbReference>
<dbReference type="Gene3D" id="4.10.320.10">
    <property type="entry name" value="E3-binding domain"/>
    <property type="match status" value="1"/>
</dbReference>
<dbReference type="EMBL" id="QKTW01000010">
    <property type="protein sequence ID" value="PZF73683.1"/>
    <property type="molecule type" value="Genomic_DNA"/>
</dbReference>
<evidence type="ECO:0000256" key="8">
    <source>
        <dbReference type="RuleBase" id="RU361137"/>
    </source>
</evidence>
<dbReference type="InterPro" id="IPR001078">
    <property type="entry name" value="2-oxoacid_DH_actylTfrase"/>
</dbReference>
<evidence type="ECO:0000256" key="3">
    <source>
        <dbReference type="ARBA" id="ARBA00022679"/>
    </source>
</evidence>
<dbReference type="InterPro" id="IPR000089">
    <property type="entry name" value="Biotin_lipoyl"/>
</dbReference>
<dbReference type="InterPro" id="IPR045257">
    <property type="entry name" value="E2/Pdx1"/>
</dbReference>
<dbReference type="InterPro" id="IPR006257">
    <property type="entry name" value="LAT1"/>
</dbReference>
<comment type="similarity">
    <text evidence="1 8">Belongs to the 2-oxoacid dehydrogenase family.</text>
</comment>
<organism evidence="12 13">
    <name type="scientific">Taibaiella soli</name>
    <dbReference type="NCBI Taxonomy" id="1649169"/>
    <lineage>
        <taxon>Bacteria</taxon>
        <taxon>Pseudomonadati</taxon>
        <taxon>Bacteroidota</taxon>
        <taxon>Chitinophagia</taxon>
        <taxon>Chitinophagales</taxon>
        <taxon>Chitinophagaceae</taxon>
        <taxon>Taibaiella</taxon>
    </lineage>
</organism>
<keyword evidence="4 8" id="KW-0450">Lipoyl</keyword>
<comment type="cofactor">
    <cofactor evidence="8">
        <name>(R)-lipoate</name>
        <dbReference type="ChEBI" id="CHEBI:83088"/>
    </cofactor>
    <text evidence="8">Binds 2 lipoyl cofactors covalently.</text>
</comment>
<dbReference type="GO" id="GO:0045254">
    <property type="term" value="C:pyruvate dehydrogenase complex"/>
    <property type="evidence" value="ECO:0007669"/>
    <property type="project" value="UniProtKB-UniRule"/>
</dbReference>
<comment type="caution">
    <text evidence="12">The sequence shown here is derived from an EMBL/GenBank/DDBJ whole genome shotgun (WGS) entry which is preliminary data.</text>
</comment>
<gene>
    <name evidence="12" type="ORF">DN068_06705</name>
</gene>
<comment type="subunit">
    <text evidence="2">Forms a 24-polypeptide structural core with octahedral symmetry.</text>
</comment>
<protein>
    <recommendedName>
        <fullName evidence="8">Acetyltransferase component of pyruvate dehydrogenase complex</fullName>
        <ecNumber evidence="8">2.3.1.12</ecNumber>
    </recommendedName>
</protein>
<evidence type="ECO:0000313" key="12">
    <source>
        <dbReference type="EMBL" id="PZF73683.1"/>
    </source>
</evidence>
<dbReference type="SUPFAM" id="SSF51230">
    <property type="entry name" value="Single hybrid motif"/>
    <property type="match status" value="2"/>
</dbReference>
<keyword evidence="3 8" id="KW-0808">Transferase</keyword>
<name>A0A2W2C0Z2_9BACT</name>
<dbReference type="Pfam" id="PF00364">
    <property type="entry name" value="Biotin_lipoyl"/>
    <property type="match status" value="2"/>
</dbReference>
<dbReference type="AlphaFoldDB" id="A0A2W2C0Z2"/>
<dbReference type="PANTHER" id="PTHR23151:SF90">
    <property type="entry name" value="DIHYDROLIPOYLLYSINE-RESIDUE ACETYLTRANSFERASE COMPONENT OF PYRUVATE DEHYDROGENASE COMPLEX, MITOCHONDRIAL-RELATED"/>
    <property type="match status" value="1"/>
</dbReference>
<dbReference type="PROSITE" id="PS00189">
    <property type="entry name" value="LIPOYL"/>
    <property type="match status" value="2"/>
</dbReference>
<evidence type="ECO:0000256" key="2">
    <source>
        <dbReference type="ARBA" id="ARBA00011484"/>
    </source>
</evidence>
<comment type="function">
    <text evidence="6">The pyruvate dehydrogenase complex catalyzes the overall conversion of pyruvate to acetyl-CoA and CO(2). It contains multiple copies of three enzymatic components: pyruvate dehydrogenase (E1), dihydrolipoamide acetyltransferase (E2) and lipoamide dehydrogenase (E3).</text>
</comment>
<dbReference type="OrthoDB" id="9805770at2"/>
<feature type="domain" description="Peripheral subunit-binding (PSBD)" evidence="11">
    <location>
        <begin position="266"/>
        <end position="303"/>
    </location>
</feature>
<feature type="compositionally biased region" description="Low complexity" evidence="9">
    <location>
        <begin position="226"/>
        <end position="259"/>
    </location>
</feature>
<evidence type="ECO:0000259" key="11">
    <source>
        <dbReference type="PROSITE" id="PS51826"/>
    </source>
</evidence>
<dbReference type="InterPro" id="IPR036625">
    <property type="entry name" value="E3-bd_dom_sf"/>
</dbReference>
<dbReference type="Pfam" id="PF02817">
    <property type="entry name" value="E3_binding"/>
    <property type="match status" value="1"/>
</dbReference>
<dbReference type="Gene3D" id="3.30.559.10">
    <property type="entry name" value="Chloramphenicol acetyltransferase-like domain"/>
    <property type="match status" value="1"/>
</dbReference>
<dbReference type="PROSITE" id="PS50968">
    <property type="entry name" value="BIOTINYL_LIPOYL"/>
    <property type="match status" value="2"/>
</dbReference>
<comment type="catalytic activity">
    <reaction evidence="7 8">
        <text>N(6)-[(R)-dihydrolipoyl]-L-lysyl-[protein] + acetyl-CoA = N(6)-[(R)-S(8)-acetyldihydrolipoyl]-L-lysyl-[protein] + CoA</text>
        <dbReference type="Rhea" id="RHEA:17017"/>
        <dbReference type="Rhea" id="RHEA-COMP:10475"/>
        <dbReference type="Rhea" id="RHEA-COMP:10478"/>
        <dbReference type="ChEBI" id="CHEBI:57287"/>
        <dbReference type="ChEBI" id="CHEBI:57288"/>
        <dbReference type="ChEBI" id="CHEBI:83100"/>
        <dbReference type="ChEBI" id="CHEBI:83111"/>
        <dbReference type="EC" id="2.3.1.12"/>
    </reaction>
</comment>
<evidence type="ECO:0000256" key="4">
    <source>
        <dbReference type="ARBA" id="ARBA00022823"/>
    </source>
</evidence>
<dbReference type="PANTHER" id="PTHR23151">
    <property type="entry name" value="DIHYDROLIPOAMIDE ACETYL/SUCCINYL-TRANSFERASE-RELATED"/>
    <property type="match status" value="1"/>
</dbReference>
<evidence type="ECO:0000256" key="7">
    <source>
        <dbReference type="ARBA" id="ARBA00048370"/>
    </source>
</evidence>
<evidence type="ECO:0000256" key="6">
    <source>
        <dbReference type="ARBA" id="ARBA00025211"/>
    </source>
</evidence>
<evidence type="ECO:0000256" key="9">
    <source>
        <dbReference type="SAM" id="MobiDB-lite"/>
    </source>
</evidence>
<sequence length="561" mass="59239">MAEAIRMPLLSDTMKEGVIAAWHKKVGDTIKSDDVLADVETDKATMEVTPYVDGTLLYIGVEQGKAAKVNDIIAIIGKPGEDYKSLLDAPASAPAAEAQPQEQAAPAQPATAPVAETPAPAPAAQPQQPLSGDATVIRMPLLSDTMTEGKIVAWNKKVGDIVKSDDSIADVETDKATMEVVPYVDGTLLYVGIPAGQAAKVNEIIAIIGKPGTDVAPYLAQDGAATAQPAAAPQQEAAPAATATPAPATTPATTEQPAASSDERLKASPLAKKLAEAKGVDLHLVKGSGDNGRIVKRDVDNYQPAAQPAVASVQPAATGAAKAPATVAQPVVTGQEGHVDHPLSQMRKVIARRLAESKFTAPHFYLRMTITMDNAIAARKAINEVSPVKVSFNDLIIKAVAMTLRKHPEVNSSWMGDFIRENQHIHVGTAVAVDEGLIVPVIKFADQKSLSQIAQEAGSLIDKARNKKLQPQEFTGNTFTISNLGMMDIDEFTAIINPPDSCILAIGKIEATPVVENNQVVIRQLLKLTMSCDHRVVDGAVGARFMQTLKAHLENPVTMLV</sequence>
<dbReference type="InterPro" id="IPR023213">
    <property type="entry name" value="CAT-like_dom_sf"/>
</dbReference>
<dbReference type="InterPro" id="IPR004167">
    <property type="entry name" value="PSBD"/>
</dbReference>
<evidence type="ECO:0000259" key="10">
    <source>
        <dbReference type="PROSITE" id="PS50968"/>
    </source>
</evidence>
<keyword evidence="12" id="KW-0670">Pyruvate</keyword>
<dbReference type="InterPro" id="IPR003016">
    <property type="entry name" value="2-oxoA_DH_lipoyl-BS"/>
</dbReference>
<evidence type="ECO:0000256" key="1">
    <source>
        <dbReference type="ARBA" id="ARBA00007317"/>
    </source>
</evidence>
<feature type="compositionally biased region" description="Low complexity" evidence="9">
    <location>
        <begin position="90"/>
        <end position="129"/>
    </location>
</feature>
<dbReference type="CDD" id="cd06849">
    <property type="entry name" value="lipoyl_domain"/>
    <property type="match status" value="2"/>
</dbReference>
<dbReference type="Gene3D" id="2.40.50.100">
    <property type="match status" value="2"/>
</dbReference>
<dbReference type="InterPro" id="IPR011053">
    <property type="entry name" value="Single_hybrid_motif"/>
</dbReference>
<dbReference type="GO" id="GO:0004742">
    <property type="term" value="F:dihydrolipoyllysine-residue acetyltransferase activity"/>
    <property type="evidence" value="ECO:0007669"/>
    <property type="project" value="UniProtKB-UniRule"/>
</dbReference>